<dbReference type="RefSeq" id="WP_327165821.1">
    <property type="nucleotide sequence ID" value="NZ_CP108062.1"/>
</dbReference>
<accession>A0ABZ1L1V1</accession>
<protein>
    <submittedName>
        <fullName evidence="2">Uncharacterized protein</fullName>
    </submittedName>
</protein>
<feature type="region of interest" description="Disordered" evidence="1">
    <location>
        <begin position="1"/>
        <end position="22"/>
    </location>
</feature>
<dbReference type="EMBL" id="CP108188">
    <property type="protein sequence ID" value="WTR68392.1"/>
    <property type="molecule type" value="Genomic_DNA"/>
</dbReference>
<gene>
    <name evidence="2" type="ORF">OG814_03475</name>
</gene>
<proteinExistence type="predicted"/>
<sequence length="185" mass="20192">MRLRDGERRRRHEDIQAEPTGPPERRWRVVRMVGAAVPLLIVVGSGLPDLGSAADVLRRFLAVLILVRAGIGERRTRAIGRAARLSRRRTEAALLLLGTGLAALLPPGRAAPSPAEVVLCATAASAVTLVGCLHEFRTWPQVRGVSSLPVRVFGRLRAWFCYGWIPALVAVVQPDAVVLLPRRRP</sequence>
<reference evidence="2 3" key="1">
    <citation type="submission" date="2022-10" db="EMBL/GenBank/DDBJ databases">
        <title>The complete genomes of actinobacterial strains from the NBC collection.</title>
        <authorList>
            <person name="Joergensen T.S."/>
            <person name="Alvarez Arevalo M."/>
            <person name="Sterndorff E.B."/>
            <person name="Faurdal D."/>
            <person name="Vuksanovic O."/>
            <person name="Mourched A.-S."/>
            <person name="Charusanti P."/>
            <person name="Shaw S."/>
            <person name="Blin K."/>
            <person name="Weber T."/>
        </authorList>
    </citation>
    <scope>NUCLEOTIDE SEQUENCE [LARGE SCALE GENOMIC DNA]</scope>
    <source>
        <strain evidence="2 3">NBC_00123</strain>
    </source>
</reference>
<evidence type="ECO:0000256" key="1">
    <source>
        <dbReference type="SAM" id="MobiDB-lite"/>
    </source>
</evidence>
<dbReference type="Proteomes" id="UP001622594">
    <property type="component" value="Chromosome"/>
</dbReference>
<name>A0ABZ1L1V1_9ACTN</name>
<feature type="compositionally biased region" description="Basic and acidic residues" evidence="1">
    <location>
        <begin position="1"/>
        <end position="15"/>
    </location>
</feature>
<evidence type="ECO:0000313" key="2">
    <source>
        <dbReference type="EMBL" id="WTR68392.1"/>
    </source>
</evidence>
<evidence type="ECO:0000313" key="3">
    <source>
        <dbReference type="Proteomes" id="UP001622594"/>
    </source>
</evidence>
<organism evidence="2 3">
    <name type="scientific">Streptomyces zaomyceticus</name>
    <dbReference type="NCBI Taxonomy" id="68286"/>
    <lineage>
        <taxon>Bacteria</taxon>
        <taxon>Bacillati</taxon>
        <taxon>Actinomycetota</taxon>
        <taxon>Actinomycetes</taxon>
        <taxon>Kitasatosporales</taxon>
        <taxon>Streptomycetaceae</taxon>
        <taxon>Streptomyces</taxon>
    </lineage>
</organism>
<keyword evidence="3" id="KW-1185">Reference proteome</keyword>